<dbReference type="AlphaFoldDB" id="A0AAE0UG07"/>
<feature type="compositionally biased region" description="Basic and acidic residues" evidence="1">
    <location>
        <begin position="35"/>
        <end position="69"/>
    </location>
</feature>
<protein>
    <submittedName>
        <fullName evidence="2">Uncharacterized protein</fullName>
    </submittedName>
</protein>
<dbReference type="Proteomes" id="UP001281003">
    <property type="component" value="Unassembled WGS sequence"/>
</dbReference>
<feature type="non-terminal residue" evidence="2">
    <location>
        <position position="92"/>
    </location>
</feature>
<feature type="region of interest" description="Disordered" evidence="1">
    <location>
        <begin position="14"/>
        <end position="92"/>
    </location>
</feature>
<keyword evidence="3" id="KW-1185">Reference proteome</keyword>
<proteinExistence type="predicted"/>
<feature type="non-terminal residue" evidence="2">
    <location>
        <position position="1"/>
    </location>
</feature>
<evidence type="ECO:0000313" key="2">
    <source>
        <dbReference type="EMBL" id="KAK3402445.1"/>
    </source>
</evidence>
<accession>A0AAE0UG07</accession>
<evidence type="ECO:0000256" key="1">
    <source>
        <dbReference type="SAM" id="MobiDB-lite"/>
    </source>
</evidence>
<dbReference type="EMBL" id="JAUTDP010000001">
    <property type="protein sequence ID" value="KAK3402445.1"/>
    <property type="molecule type" value="Genomic_DNA"/>
</dbReference>
<comment type="caution">
    <text evidence="2">The sequence shown here is derived from an EMBL/GenBank/DDBJ whole genome shotgun (WGS) entry which is preliminary data.</text>
</comment>
<gene>
    <name evidence="2" type="ORF">B0T20DRAFT_337457</name>
</gene>
<name>A0AAE0UG07_SORBR</name>
<evidence type="ECO:0000313" key="3">
    <source>
        <dbReference type="Proteomes" id="UP001281003"/>
    </source>
</evidence>
<sequence>QNTWKMLYRCVTNVPDTMGGTEMSPQELLGATNAETRENLKRWEKEQDQREGEHRRLGKELHKEFERKRAQGIRPDLPIIGLPPRDEDDENE</sequence>
<reference evidence="2" key="2">
    <citation type="submission" date="2023-07" db="EMBL/GenBank/DDBJ databases">
        <authorList>
            <consortium name="Lawrence Berkeley National Laboratory"/>
            <person name="Haridas S."/>
            <person name="Hensen N."/>
            <person name="Bonometti L."/>
            <person name="Westerberg I."/>
            <person name="Brannstrom I.O."/>
            <person name="Guillou S."/>
            <person name="Cros-Aarteil S."/>
            <person name="Calhoun S."/>
            <person name="Kuo A."/>
            <person name="Mondo S."/>
            <person name="Pangilinan J."/>
            <person name="Riley R."/>
            <person name="LaButti K."/>
            <person name="Andreopoulos B."/>
            <person name="Lipzen A."/>
            <person name="Chen C."/>
            <person name="Yanf M."/>
            <person name="Daum C."/>
            <person name="Ng V."/>
            <person name="Clum A."/>
            <person name="Steindorff A."/>
            <person name="Ohm R."/>
            <person name="Martin F."/>
            <person name="Silar P."/>
            <person name="Natvig D."/>
            <person name="Lalanne C."/>
            <person name="Gautier V."/>
            <person name="Ament-velasquez S.L."/>
            <person name="Kruys A."/>
            <person name="Hutchinson M.I."/>
            <person name="Powell A.J."/>
            <person name="Barry K."/>
            <person name="Miller A.N."/>
            <person name="Grigoriev I.V."/>
            <person name="Debuchy R."/>
            <person name="Gladieux P."/>
            <person name="Thoren M.H."/>
            <person name="Johannesson H."/>
        </authorList>
    </citation>
    <scope>NUCLEOTIDE SEQUENCE</scope>
    <source>
        <strain evidence="2">FGSC 1904</strain>
    </source>
</reference>
<reference evidence="2" key="1">
    <citation type="journal article" date="2023" name="Mol. Phylogenet. Evol.">
        <title>Genome-scale phylogeny and comparative genomics of the fungal order Sordariales.</title>
        <authorList>
            <person name="Hensen N."/>
            <person name="Bonometti L."/>
            <person name="Westerberg I."/>
            <person name="Brannstrom I.O."/>
            <person name="Guillou S."/>
            <person name="Cros-Aarteil S."/>
            <person name="Calhoun S."/>
            <person name="Haridas S."/>
            <person name="Kuo A."/>
            <person name="Mondo S."/>
            <person name="Pangilinan J."/>
            <person name="Riley R."/>
            <person name="LaButti K."/>
            <person name="Andreopoulos B."/>
            <person name="Lipzen A."/>
            <person name="Chen C."/>
            <person name="Yan M."/>
            <person name="Daum C."/>
            <person name="Ng V."/>
            <person name="Clum A."/>
            <person name="Steindorff A."/>
            <person name="Ohm R.A."/>
            <person name="Martin F."/>
            <person name="Silar P."/>
            <person name="Natvig D.O."/>
            <person name="Lalanne C."/>
            <person name="Gautier V."/>
            <person name="Ament-Velasquez S.L."/>
            <person name="Kruys A."/>
            <person name="Hutchinson M.I."/>
            <person name="Powell A.J."/>
            <person name="Barry K."/>
            <person name="Miller A.N."/>
            <person name="Grigoriev I.V."/>
            <person name="Debuchy R."/>
            <person name="Gladieux P."/>
            <person name="Hiltunen Thoren M."/>
            <person name="Johannesson H."/>
        </authorList>
    </citation>
    <scope>NUCLEOTIDE SEQUENCE</scope>
    <source>
        <strain evidence="2">FGSC 1904</strain>
    </source>
</reference>
<organism evidence="2 3">
    <name type="scientific">Sordaria brevicollis</name>
    <dbReference type="NCBI Taxonomy" id="83679"/>
    <lineage>
        <taxon>Eukaryota</taxon>
        <taxon>Fungi</taxon>
        <taxon>Dikarya</taxon>
        <taxon>Ascomycota</taxon>
        <taxon>Pezizomycotina</taxon>
        <taxon>Sordariomycetes</taxon>
        <taxon>Sordariomycetidae</taxon>
        <taxon>Sordariales</taxon>
        <taxon>Sordariaceae</taxon>
        <taxon>Sordaria</taxon>
    </lineage>
</organism>